<evidence type="ECO:0000313" key="1">
    <source>
        <dbReference type="EMBL" id="KJJ88147.1"/>
    </source>
</evidence>
<dbReference type="Proteomes" id="UP000032541">
    <property type="component" value="Unassembled WGS sequence"/>
</dbReference>
<gene>
    <name evidence="1" type="ORF">M573_101070</name>
</gene>
<dbReference type="EMBL" id="ATMK01000001">
    <property type="protein sequence ID" value="KJJ88147.1"/>
    <property type="molecule type" value="Genomic_DNA"/>
</dbReference>
<sequence>MIKEVTIPKRRSAAFERELEQMQRPKNYHLLVRYIKEYGTEEGSKRWNDELDDKEEKYAQWLIDNNIIIDDNKQKMSKKEKAILKQLYENMGLFPHFVESMGRQYGNSWGCLLPTSKMLFDE</sequence>
<dbReference type="RefSeq" id="WP_045166497.1">
    <property type="nucleotide sequence ID" value="NZ_ATMK01000001.1"/>
</dbReference>
<name>A0AAP0V962_PREIN</name>
<protein>
    <submittedName>
        <fullName evidence="1">Uncharacterized protein</fullName>
    </submittedName>
</protein>
<evidence type="ECO:0000313" key="2">
    <source>
        <dbReference type="Proteomes" id="UP000032541"/>
    </source>
</evidence>
<comment type="caution">
    <text evidence="1">The sequence shown here is derived from an EMBL/GenBank/DDBJ whole genome shotgun (WGS) entry which is preliminary data.</text>
</comment>
<dbReference type="AlphaFoldDB" id="A0AAP0V962"/>
<reference evidence="1 2" key="1">
    <citation type="journal article" date="2015" name="BMC Genomics">
        <title>Comparative genome analysis of Prevotella intermedia strain isolated from infected root canal reveals features related to pathogenicity and adaptation.</title>
        <authorList>
            <person name="Ruan Y."/>
            <person name="Shen L."/>
            <person name="Zou Y."/>
            <person name="Qi Z."/>
            <person name="Yin J."/>
            <person name="Jiang J."/>
            <person name="Guo L."/>
            <person name="He L."/>
            <person name="Chen Z."/>
            <person name="Tang Z."/>
            <person name="Qin S."/>
        </authorList>
    </citation>
    <scope>NUCLEOTIDE SEQUENCE [LARGE SCALE GENOMIC DNA]</scope>
    <source>
        <strain evidence="1 2">ZT</strain>
    </source>
</reference>
<organism evidence="1 2">
    <name type="scientific">Prevotella intermedia ZT</name>
    <dbReference type="NCBI Taxonomy" id="1347790"/>
    <lineage>
        <taxon>Bacteria</taxon>
        <taxon>Pseudomonadati</taxon>
        <taxon>Bacteroidota</taxon>
        <taxon>Bacteroidia</taxon>
        <taxon>Bacteroidales</taxon>
        <taxon>Prevotellaceae</taxon>
        <taxon>Prevotella</taxon>
    </lineage>
</organism>
<accession>A0AAP0V962</accession>
<proteinExistence type="predicted"/>
<dbReference type="SUPFAM" id="SSF140924">
    <property type="entry name" value="Duffy binding domain-like"/>
    <property type="match status" value="1"/>
</dbReference>